<proteinExistence type="predicted"/>
<feature type="region of interest" description="Disordered" evidence="1">
    <location>
        <begin position="359"/>
        <end position="378"/>
    </location>
</feature>
<dbReference type="AlphaFoldDB" id="A0A812ZVV2"/>
<comment type="caution">
    <text evidence="2">The sequence shown here is derived from an EMBL/GenBank/DDBJ whole genome shotgun (WGS) entry which is preliminary data.</text>
</comment>
<dbReference type="OrthoDB" id="435100at2759"/>
<reference evidence="2" key="1">
    <citation type="submission" date="2021-02" db="EMBL/GenBank/DDBJ databases">
        <authorList>
            <person name="Dougan E. K."/>
            <person name="Rhodes N."/>
            <person name="Thang M."/>
            <person name="Chan C."/>
        </authorList>
    </citation>
    <scope>NUCLEOTIDE SEQUENCE</scope>
</reference>
<keyword evidence="3" id="KW-1185">Reference proteome</keyword>
<dbReference type="Proteomes" id="UP000601435">
    <property type="component" value="Unassembled WGS sequence"/>
</dbReference>
<feature type="region of interest" description="Disordered" evidence="1">
    <location>
        <begin position="139"/>
        <end position="165"/>
    </location>
</feature>
<evidence type="ECO:0000313" key="3">
    <source>
        <dbReference type="Proteomes" id="UP000601435"/>
    </source>
</evidence>
<sequence>MRAALDSQNPKSALTELILDVAKDASDALMEMSLPELKQHAQEMGITEAQLSSAEKSKNPKVALIMAIFGSNRDQEVQLAETAPGEVSFDVGTSMQSVEAHALELRRKDLSQEPGPHQLGPGAFGLVWWYLNAEEEERQEDVLQPPASPEGAAKALPPVPSSQGRLPEVKFEDVASSPSHLLPWAALHAPLKPGHRTKLAAQAVLAQAGVQDEEPDAVEEVSLVQALHLVHWCWAHPHSEMAASSLVPMLLLGNQGKVELDWALMLLALHMWRRASSTADRKEFLVDNELLQAPTSGLSYFFSKSLDDVDAGKTAMWGQVVVGKRHGEWVKVGHCCYLPTSLNGVQVLREDFDPSEVAGERARWRQHSRKEGGHISAA</sequence>
<accession>A0A812ZVV2</accession>
<name>A0A812ZVV2_9DINO</name>
<evidence type="ECO:0000313" key="2">
    <source>
        <dbReference type="EMBL" id="CAE7840030.1"/>
    </source>
</evidence>
<evidence type="ECO:0000256" key="1">
    <source>
        <dbReference type="SAM" id="MobiDB-lite"/>
    </source>
</evidence>
<dbReference type="EMBL" id="CAJNJA010050130">
    <property type="protein sequence ID" value="CAE7840030.1"/>
    <property type="molecule type" value="Genomic_DNA"/>
</dbReference>
<organism evidence="2 3">
    <name type="scientific">Symbiodinium necroappetens</name>
    <dbReference type="NCBI Taxonomy" id="1628268"/>
    <lineage>
        <taxon>Eukaryota</taxon>
        <taxon>Sar</taxon>
        <taxon>Alveolata</taxon>
        <taxon>Dinophyceae</taxon>
        <taxon>Suessiales</taxon>
        <taxon>Symbiodiniaceae</taxon>
        <taxon>Symbiodinium</taxon>
    </lineage>
</organism>
<protein>
    <submittedName>
        <fullName evidence="2">Uncharacterized protein</fullName>
    </submittedName>
</protein>
<gene>
    <name evidence="2" type="ORF">SNEC2469_LOCUS25420</name>
</gene>